<name>A0A6A6YUB1_9PEZI</name>
<accession>A0A6A6YUB1</accession>
<feature type="transmembrane region" description="Helical" evidence="6">
    <location>
        <begin position="429"/>
        <end position="448"/>
    </location>
</feature>
<feature type="transmembrane region" description="Helical" evidence="6">
    <location>
        <begin position="183"/>
        <end position="203"/>
    </location>
</feature>
<dbReference type="Proteomes" id="UP000504636">
    <property type="component" value="Unplaced"/>
</dbReference>
<evidence type="ECO:0000256" key="6">
    <source>
        <dbReference type="SAM" id="Phobius"/>
    </source>
</evidence>
<dbReference type="Gene3D" id="1.20.1250.20">
    <property type="entry name" value="MFS general substrate transporter like domains"/>
    <property type="match status" value="1"/>
</dbReference>
<dbReference type="InterPro" id="IPR036259">
    <property type="entry name" value="MFS_trans_sf"/>
</dbReference>
<dbReference type="RefSeq" id="XP_033579073.1">
    <property type="nucleotide sequence ID" value="XM_033727825.1"/>
</dbReference>
<evidence type="ECO:0000313" key="9">
    <source>
        <dbReference type="RefSeq" id="XP_033579073.1"/>
    </source>
</evidence>
<dbReference type="PANTHER" id="PTHR23502:SF21">
    <property type="entry name" value="DITYROSINE TRANSPORTER 1"/>
    <property type="match status" value="1"/>
</dbReference>
<comment type="subcellular location">
    <subcellularLocation>
        <location evidence="1">Membrane</location>
        <topology evidence="1">Multi-pass membrane protein</topology>
    </subcellularLocation>
</comment>
<evidence type="ECO:0000256" key="3">
    <source>
        <dbReference type="ARBA" id="ARBA00022989"/>
    </source>
</evidence>
<dbReference type="OrthoDB" id="2351791at2759"/>
<dbReference type="GeneID" id="54468718"/>
<dbReference type="GO" id="GO:0005275">
    <property type="term" value="F:amine transmembrane transporter activity"/>
    <property type="evidence" value="ECO:0007669"/>
    <property type="project" value="TreeGrafter"/>
</dbReference>
<gene>
    <name evidence="7 9" type="ORF">BDZ99DRAFT_568858</name>
</gene>
<feature type="transmembrane region" description="Helical" evidence="6">
    <location>
        <begin position="386"/>
        <end position="409"/>
    </location>
</feature>
<keyword evidence="8" id="KW-1185">Reference proteome</keyword>
<reference evidence="9" key="3">
    <citation type="submission" date="2025-04" db="UniProtKB">
        <authorList>
            <consortium name="RefSeq"/>
        </authorList>
    </citation>
    <scope>IDENTIFICATION</scope>
    <source>
        <strain evidence="9">CBS 304.34</strain>
    </source>
</reference>
<organism evidence="7">
    <name type="scientific">Mytilinidion resinicola</name>
    <dbReference type="NCBI Taxonomy" id="574789"/>
    <lineage>
        <taxon>Eukaryota</taxon>
        <taxon>Fungi</taxon>
        <taxon>Dikarya</taxon>
        <taxon>Ascomycota</taxon>
        <taxon>Pezizomycotina</taxon>
        <taxon>Dothideomycetes</taxon>
        <taxon>Pleosporomycetidae</taxon>
        <taxon>Mytilinidiales</taxon>
        <taxon>Mytilinidiaceae</taxon>
        <taxon>Mytilinidion</taxon>
    </lineage>
</organism>
<evidence type="ECO:0000313" key="7">
    <source>
        <dbReference type="EMBL" id="KAF2812109.1"/>
    </source>
</evidence>
<proteinExistence type="predicted"/>
<dbReference type="PANTHER" id="PTHR23502">
    <property type="entry name" value="MAJOR FACILITATOR SUPERFAMILY"/>
    <property type="match status" value="1"/>
</dbReference>
<feature type="transmembrane region" description="Helical" evidence="6">
    <location>
        <begin position="244"/>
        <end position="262"/>
    </location>
</feature>
<dbReference type="AlphaFoldDB" id="A0A6A6YUB1"/>
<protein>
    <submittedName>
        <fullName evidence="7 9">MFS general substrate transporter</fullName>
    </submittedName>
</protein>
<evidence type="ECO:0000256" key="4">
    <source>
        <dbReference type="ARBA" id="ARBA00023136"/>
    </source>
</evidence>
<sequence>MASSVPRPALPAANAASSSDAASSAVPPAPAPNPMASSPAPATSPFTGVAVPFGPAALPAVNNASASNAASATVPVAPDPNPMATPTAAAAPVLPVSSPPVVAVSYTALSLVRRQLICTIVVFATIASALPSDMLLPILPVLEQSLFVSGERINGIVAAGLAVAVATPLIRNDSDYFGRQWRYLFWLVLHICTSTSLSILPNLPDLTYAYHAFFVGRVVQVLSASAIQTIGGGIIADISPQDELTLGTLAVVIRAIVGPLLGGFVTKYGQGESGIFVTSCTTVIVLYIAAFLCVPETLRPIVGDGTLYAPKLLLPVPLFHHTVADPHLYPPHDPHQPLRDLRAGLSRRKLAAIAANALLFATYYAINVTLCRTLTARYRFNSFQIGAAYTAKGVAMLAGWYCSSLAAAWDRGRAMRQNPGRPPAPEYRLWTQALGAVVFCFGALGYAGFVWMRWHVAGVVVFVAVAAFGVIWSNYQTKKYLGSFAPFGRALGSLSDLVGTVVAAVMVAVAQPLIDRVNFLWFFMGLVVLQLVCLGVVRVTT</sequence>
<feature type="transmembrane region" description="Helical" evidence="6">
    <location>
        <begin position="349"/>
        <end position="366"/>
    </location>
</feature>
<reference evidence="9" key="2">
    <citation type="submission" date="2020-04" db="EMBL/GenBank/DDBJ databases">
        <authorList>
            <consortium name="NCBI Genome Project"/>
        </authorList>
    </citation>
    <scope>NUCLEOTIDE SEQUENCE</scope>
    <source>
        <strain evidence="9">CBS 304.34</strain>
    </source>
</reference>
<keyword evidence="4 6" id="KW-0472">Membrane</keyword>
<evidence type="ECO:0000256" key="2">
    <source>
        <dbReference type="ARBA" id="ARBA00022692"/>
    </source>
</evidence>
<feature type="region of interest" description="Disordered" evidence="5">
    <location>
        <begin position="1"/>
        <end position="40"/>
    </location>
</feature>
<feature type="compositionally biased region" description="Low complexity" evidence="5">
    <location>
        <begin position="1"/>
        <end position="26"/>
    </location>
</feature>
<dbReference type="EMBL" id="MU003697">
    <property type="protein sequence ID" value="KAF2812109.1"/>
    <property type="molecule type" value="Genomic_DNA"/>
</dbReference>
<feature type="transmembrane region" description="Helical" evidence="6">
    <location>
        <begin position="494"/>
        <end position="514"/>
    </location>
</feature>
<keyword evidence="3 6" id="KW-1133">Transmembrane helix</keyword>
<dbReference type="GO" id="GO:0005886">
    <property type="term" value="C:plasma membrane"/>
    <property type="evidence" value="ECO:0007669"/>
    <property type="project" value="TreeGrafter"/>
</dbReference>
<feature type="transmembrane region" description="Helical" evidence="6">
    <location>
        <begin position="153"/>
        <end position="171"/>
    </location>
</feature>
<dbReference type="SUPFAM" id="SSF103473">
    <property type="entry name" value="MFS general substrate transporter"/>
    <property type="match status" value="1"/>
</dbReference>
<feature type="transmembrane region" description="Helical" evidence="6">
    <location>
        <begin position="520"/>
        <end position="539"/>
    </location>
</feature>
<reference evidence="7 9" key="1">
    <citation type="journal article" date="2020" name="Stud. Mycol.">
        <title>101 Dothideomycetes genomes: a test case for predicting lifestyles and emergence of pathogens.</title>
        <authorList>
            <person name="Haridas S."/>
            <person name="Albert R."/>
            <person name="Binder M."/>
            <person name="Bloem J."/>
            <person name="Labutti K."/>
            <person name="Salamov A."/>
            <person name="Andreopoulos B."/>
            <person name="Baker S."/>
            <person name="Barry K."/>
            <person name="Bills G."/>
            <person name="Bluhm B."/>
            <person name="Cannon C."/>
            <person name="Castanera R."/>
            <person name="Culley D."/>
            <person name="Daum C."/>
            <person name="Ezra D."/>
            <person name="Gonzalez J."/>
            <person name="Henrissat B."/>
            <person name="Kuo A."/>
            <person name="Liang C."/>
            <person name="Lipzen A."/>
            <person name="Lutzoni F."/>
            <person name="Magnuson J."/>
            <person name="Mondo S."/>
            <person name="Nolan M."/>
            <person name="Ohm R."/>
            <person name="Pangilinan J."/>
            <person name="Park H.-J."/>
            <person name="Ramirez L."/>
            <person name="Alfaro M."/>
            <person name="Sun H."/>
            <person name="Tritt A."/>
            <person name="Yoshinaga Y."/>
            <person name="Zwiers L.-H."/>
            <person name="Turgeon B."/>
            <person name="Goodwin S."/>
            <person name="Spatafora J."/>
            <person name="Crous P."/>
            <person name="Grigoriev I."/>
        </authorList>
    </citation>
    <scope>NUCLEOTIDE SEQUENCE</scope>
    <source>
        <strain evidence="7 9">CBS 304.34</strain>
    </source>
</reference>
<feature type="transmembrane region" description="Helical" evidence="6">
    <location>
        <begin position="274"/>
        <end position="294"/>
    </location>
</feature>
<evidence type="ECO:0000256" key="1">
    <source>
        <dbReference type="ARBA" id="ARBA00004141"/>
    </source>
</evidence>
<evidence type="ECO:0000256" key="5">
    <source>
        <dbReference type="SAM" id="MobiDB-lite"/>
    </source>
</evidence>
<feature type="transmembrane region" description="Helical" evidence="6">
    <location>
        <begin position="454"/>
        <end position="473"/>
    </location>
</feature>
<evidence type="ECO:0000313" key="8">
    <source>
        <dbReference type="Proteomes" id="UP000504636"/>
    </source>
</evidence>
<keyword evidence="2 6" id="KW-0812">Transmembrane</keyword>
<feature type="transmembrane region" description="Helical" evidence="6">
    <location>
        <begin position="116"/>
        <end position="141"/>
    </location>
</feature>